<dbReference type="InterPro" id="IPR003599">
    <property type="entry name" value="Ig_sub"/>
</dbReference>
<dbReference type="CDD" id="cd00098">
    <property type="entry name" value="IgC1"/>
    <property type="match status" value="1"/>
</dbReference>
<protein>
    <recommendedName>
        <fullName evidence="3">Ig-like domain-containing protein</fullName>
    </recommendedName>
</protein>
<evidence type="ECO:0000256" key="2">
    <source>
        <dbReference type="ARBA" id="ARBA00023319"/>
    </source>
</evidence>
<proteinExistence type="predicted"/>
<dbReference type="FunFam" id="2.60.40.10:FF:000283">
    <property type="entry name" value="Immunoglobulin kappa constant"/>
    <property type="match status" value="1"/>
</dbReference>
<organism evidence="4 5">
    <name type="scientific">Cyprinus carpio</name>
    <name type="common">Common carp</name>
    <dbReference type="NCBI Taxonomy" id="7962"/>
    <lineage>
        <taxon>Eukaryota</taxon>
        <taxon>Metazoa</taxon>
        <taxon>Chordata</taxon>
        <taxon>Craniata</taxon>
        <taxon>Vertebrata</taxon>
        <taxon>Euteleostomi</taxon>
        <taxon>Actinopterygii</taxon>
        <taxon>Neopterygii</taxon>
        <taxon>Teleostei</taxon>
        <taxon>Ostariophysi</taxon>
        <taxon>Cypriniformes</taxon>
        <taxon>Cyprinidae</taxon>
        <taxon>Cyprininae</taxon>
        <taxon>Cyprinus</taxon>
    </lineage>
</organism>
<dbReference type="SUPFAM" id="SSF48726">
    <property type="entry name" value="Immunoglobulin"/>
    <property type="match status" value="2"/>
</dbReference>
<feature type="domain" description="Ig-like" evidence="3">
    <location>
        <begin position="22"/>
        <end position="111"/>
    </location>
</feature>
<dbReference type="InterPro" id="IPR013106">
    <property type="entry name" value="Ig_V-set"/>
</dbReference>
<sequence length="238" mass="26070">MSRLFERNDMNHSYIWDSCVFPGFEAIVHLTQEKIMNVNTGQDVKILCKKDNNGYTISWYQQKAGDTPKFLLADSTRASGLSSRFTYTDNGADEYLNIARVEAEDEAVYYCGCIICDNHGSIGGGTELRIARPSSPPSLLLLAPASPLSEGDVSVMCVAQGFYPDSVTVSWSEDSSGVTGDEVQTAPYQRQADGTFSQTSVLKLGKQRWSSGKTYTCRLSHPALSTPLSQSTSLNQCM</sequence>
<dbReference type="SMART" id="SM00406">
    <property type="entry name" value="IGv"/>
    <property type="match status" value="1"/>
</dbReference>
<dbReference type="SMART" id="SM00409">
    <property type="entry name" value="IG"/>
    <property type="match status" value="1"/>
</dbReference>
<dbReference type="Pfam" id="PF07686">
    <property type="entry name" value="V-set"/>
    <property type="match status" value="1"/>
</dbReference>
<dbReference type="PROSITE" id="PS50835">
    <property type="entry name" value="IG_LIKE"/>
    <property type="match status" value="2"/>
</dbReference>
<reference evidence="4" key="1">
    <citation type="submission" date="2025-08" db="UniProtKB">
        <authorList>
            <consortium name="Ensembl"/>
        </authorList>
    </citation>
    <scope>IDENTIFICATION</scope>
</reference>
<feature type="domain" description="Ig-like" evidence="3">
    <location>
        <begin position="137"/>
        <end position="235"/>
    </location>
</feature>
<dbReference type="InterPro" id="IPR050380">
    <property type="entry name" value="Immune_Resp_Modulators"/>
</dbReference>
<keyword evidence="2" id="KW-0393">Immunoglobulin domain</keyword>
<dbReference type="Gene3D" id="2.60.40.10">
    <property type="entry name" value="Immunoglobulins"/>
    <property type="match status" value="2"/>
</dbReference>
<dbReference type="Ensembl" id="ENSCCRT00010101536.1">
    <property type="protein sequence ID" value="ENSCCRP00010091558.1"/>
    <property type="gene ID" value="ENSCCRG00010040023.1"/>
</dbReference>
<keyword evidence="1" id="KW-1015">Disulfide bond</keyword>
<dbReference type="InterPro" id="IPR013783">
    <property type="entry name" value="Ig-like_fold"/>
</dbReference>
<evidence type="ECO:0000259" key="3">
    <source>
        <dbReference type="PROSITE" id="PS50835"/>
    </source>
</evidence>
<dbReference type="Proteomes" id="UP000694427">
    <property type="component" value="Unplaced"/>
</dbReference>
<dbReference type="SMART" id="SM00407">
    <property type="entry name" value="IGc1"/>
    <property type="match status" value="1"/>
</dbReference>
<dbReference type="AlphaFoldDB" id="A0A8C1NFB5"/>
<dbReference type="InterPro" id="IPR003597">
    <property type="entry name" value="Ig_C1-set"/>
</dbReference>
<reference evidence="4" key="2">
    <citation type="submission" date="2025-09" db="UniProtKB">
        <authorList>
            <consortium name="Ensembl"/>
        </authorList>
    </citation>
    <scope>IDENTIFICATION</scope>
</reference>
<evidence type="ECO:0000313" key="4">
    <source>
        <dbReference type="Ensembl" id="ENSCCRP00010091558.1"/>
    </source>
</evidence>
<name>A0A8C1NFB5_CYPCA</name>
<evidence type="ECO:0000313" key="5">
    <source>
        <dbReference type="Proteomes" id="UP000694427"/>
    </source>
</evidence>
<evidence type="ECO:0000256" key="1">
    <source>
        <dbReference type="ARBA" id="ARBA00023157"/>
    </source>
</evidence>
<dbReference type="PANTHER" id="PTHR23411">
    <property type="entry name" value="TAPASIN"/>
    <property type="match status" value="1"/>
</dbReference>
<dbReference type="InterPro" id="IPR036179">
    <property type="entry name" value="Ig-like_dom_sf"/>
</dbReference>
<keyword evidence="5" id="KW-1185">Reference proteome</keyword>
<dbReference type="Pfam" id="PF07654">
    <property type="entry name" value="C1-set"/>
    <property type="match status" value="1"/>
</dbReference>
<dbReference type="InterPro" id="IPR007110">
    <property type="entry name" value="Ig-like_dom"/>
</dbReference>
<accession>A0A8C1NFB5</accession>